<gene>
    <name evidence="1" type="ORF">B0T24DRAFT_492851</name>
</gene>
<comment type="caution">
    <text evidence="1">The sequence shown here is derived from an EMBL/GenBank/DDBJ whole genome shotgun (WGS) entry which is preliminary data.</text>
</comment>
<organism evidence="1 2">
    <name type="scientific">Lasiosphaeria ovina</name>
    <dbReference type="NCBI Taxonomy" id="92902"/>
    <lineage>
        <taxon>Eukaryota</taxon>
        <taxon>Fungi</taxon>
        <taxon>Dikarya</taxon>
        <taxon>Ascomycota</taxon>
        <taxon>Pezizomycotina</taxon>
        <taxon>Sordariomycetes</taxon>
        <taxon>Sordariomycetidae</taxon>
        <taxon>Sordariales</taxon>
        <taxon>Lasiosphaeriaceae</taxon>
        <taxon>Lasiosphaeria</taxon>
    </lineage>
</organism>
<feature type="non-terminal residue" evidence="1">
    <location>
        <position position="1"/>
    </location>
</feature>
<dbReference type="Proteomes" id="UP001287356">
    <property type="component" value="Unassembled WGS sequence"/>
</dbReference>
<accession>A0AAE0K8H6</accession>
<feature type="non-terminal residue" evidence="1">
    <location>
        <position position="95"/>
    </location>
</feature>
<name>A0AAE0K8H6_9PEZI</name>
<evidence type="ECO:0000313" key="1">
    <source>
        <dbReference type="EMBL" id="KAK3371854.1"/>
    </source>
</evidence>
<protein>
    <submittedName>
        <fullName evidence="1">Uncharacterized protein</fullName>
    </submittedName>
</protein>
<evidence type="ECO:0000313" key="2">
    <source>
        <dbReference type="Proteomes" id="UP001287356"/>
    </source>
</evidence>
<reference evidence="1" key="1">
    <citation type="journal article" date="2023" name="Mol. Phylogenet. Evol.">
        <title>Genome-scale phylogeny and comparative genomics of the fungal order Sordariales.</title>
        <authorList>
            <person name="Hensen N."/>
            <person name="Bonometti L."/>
            <person name="Westerberg I."/>
            <person name="Brannstrom I.O."/>
            <person name="Guillou S."/>
            <person name="Cros-Aarteil S."/>
            <person name="Calhoun S."/>
            <person name="Haridas S."/>
            <person name="Kuo A."/>
            <person name="Mondo S."/>
            <person name="Pangilinan J."/>
            <person name="Riley R."/>
            <person name="LaButti K."/>
            <person name="Andreopoulos B."/>
            <person name="Lipzen A."/>
            <person name="Chen C."/>
            <person name="Yan M."/>
            <person name="Daum C."/>
            <person name="Ng V."/>
            <person name="Clum A."/>
            <person name="Steindorff A."/>
            <person name="Ohm R.A."/>
            <person name="Martin F."/>
            <person name="Silar P."/>
            <person name="Natvig D.O."/>
            <person name="Lalanne C."/>
            <person name="Gautier V."/>
            <person name="Ament-Velasquez S.L."/>
            <person name="Kruys A."/>
            <person name="Hutchinson M.I."/>
            <person name="Powell A.J."/>
            <person name="Barry K."/>
            <person name="Miller A.N."/>
            <person name="Grigoriev I.V."/>
            <person name="Debuchy R."/>
            <person name="Gladieux P."/>
            <person name="Hiltunen Thoren M."/>
            <person name="Johannesson H."/>
        </authorList>
    </citation>
    <scope>NUCLEOTIDE SEQUENCE</scope>
    <source>
        <strain evidence="1">CBS 958.72</strain>
    </source>
</reference>
<dbReference type="AlphaFoldDB" id="A0AAE0K8H6"/>
<keyword evidence="2" id="KW-1185">Reference proteome</keyword>
<reference evidence="1" key="2">
    <citation type="submission" date="2023-06" db="EMBL/GenBank/DDBJ databases">
        <authorList>
            <consortium name="Lawrence Berkeley National Laboratory"/>
            <person name="Haridas S."/>
            <person name="Hensen N."/>
            <person name="Bonometti L."/>
            <person name="Westerberg I."/>
            <person name="Brannstrom I.O."/>
            <person name="Guillou S."/>
            <person name="Cros-Aarteil S."/>
            <person name="Calhoun S."/>
            <person name="Kuo A."/>
            <person name="Mondo S."/>
            <person name="Pangilinan J."/>
            <person name="Riley R."/>
            <person name="Labutti K."/>
            <person name="Andreopoulos B."/>
            <person name="Lipzen A."/>
            <person name="Chen C."/>
            <person name="Yanf M."/>
            <person name="Daum C."/>
            <person name="Ng V."/>
            <person name="Clum A."/>
            <person name="Steindorff A."/>
            <person name="Ohm R."/>
            <person name="Martin F."/>
            <person name="Silar P."/>
            <person name="Natvig D."/>
            <person name="Lalanne C."/>
            <person name="Gautier V."/>
            <person name="Ament-Velasquez S.L."/>
            <person name="Kruys A."/>
            <person name="Hutchinson M.I."/>
            <person name="Powell A.J."/>
            <person name="Barry K."/>
            <person name="Miller A.N."/>
            <person name="Grigoriev I.V."/>
            <person name="Debuchy R."/>
            <person name="Gladieux P."/>
            <person name="Thoren M.H."/>
            <person name="Johannesson H."/>
        </authorList>
    </citation>
    <scope>NUCLEOTIDE SEQUENCE</scope>
    <source>
        <strain evidence="1">CBS 958.72</strain>
    </source>
</reference>
<dbReference type="EMBL" id="JAULSN010000005">
    <property type="protein sequence ID" value="KAK3371854.1"/>
    <property type="molecule type" value="Genomic_DNA"/>
</dbReference>
<proteinExistence type="predicted"/>
<sequence length="95" mass="10849">LPLDKVQRFDNAIRIYLTNTLIKEFNTSFLKRLDRTVIITKVINIGPKSSKIESRDTGNLYNTLPLYISTRVILIENIWTTIGLVNGATGYIHNI</sequence>